<evidence type="ECO:0000313" key="4">
    <source>
        <dbReference type="Proteomes" id="UP001171529"/>
    </source>
</evidence>
<dbReference type="EMBL" id="JAPZDC010000004">
    <property type="protein sequence ID" value="MDN5063943.1"/>
    <property type="molecule type" value="Genomic_DNA"/>
</dbReference>
<evidence type="ECO:0000259" key="1">
    <source>
        <dbReference type="Pfam" id="PF13175"/>
    </source>
</evidence>
<feature type="domain" description="OLD protein-like TOPRIM" evidence="2">
    <location>
        <begin position="376"/>
        <end position="446"/>
    </location>
</feature>
<dbReference type="Pfam" id="PF13175">
    <property type="entry name" value="AAA_15"/>
    <property type="match status" value="2"/>
</dbReference>
<comment type="caution">
    <text evidence="3">The sequence shown here is derived from an EMBL/GenBank/DDBJ whole genome shotgun (WGS) entry which is preliminary data.</text>
</comment>
<organism evidence="3 4">
    <name type="scientific">Aliarcobacter butzleri</name>
    <dbReference type="NCBI Taxonomy" id="28197"/>
    <lineage>
        <taxon>Bacteria</taxon>
        <taxon>Pseudomonadati</taxon>
        <taxon>Campylobacterota</taxon>
        <taxon>Epsilonproteobacteria</taxon>
        <taxon>Campylobacterales</taxon>
        <taxon>Arcobacteraceae</taxon>
        <taxon>Aliarcobacter</taxon>
    </lineage>
</organism>
<feature type="domain" description="Endonuclease GajA/Old nuclease/RecF-like AAA" evidence="1">
    <location>
        <begin position="154"/>
        <end position="326"/>
    </location>
</feature>
<feature type="domain" description="Endonuclease GajA/Old nuclease/RecF-like AAA" evidence="1">
    <location>
        <begin position="1"/>
        <end position="106"/>
    </location>
</feature>
<dbReference type="InterPro" id="IPR041685">
    <property type="entry name" value="AAA_GajA/Old/RecF-like"/>
</dbReference>
<dbReference type="Proteomes" id="UP001171529">
    <property type="component" value="Unassembled WGS sequence"/>
</dbReference>
<dbReference type="CDD" id="cd01026">
    <property type="entry name" value="TOPRIM_OLD"/>
    <property type="match status" value="1"/>
</dbReference>
<dbReference type="InterPro" id="IPR027417">
    <property type="entry name" value="P-loop_NTPase"/>
</dbReference>
<evidence type="ECO:0000313" key="3">
    <source>
        <dbReference type="EMBL" id="MDN5063943.1"/>
    </source>
</evidence>
<reference evidence="3" key="2">
    <citation type="journal article" date="2023" name="Microorganisms">
        <title>Genomic Characterization of Arcobacter butzleri Strains Isolated from Various Sources in Lithuania.</title>
        <authorList>
            <person name="Uljanovas D."/>
            <person name="Golz G."/>
            <person name="Fleischmann S."/>
            <person name="Kudirkiene E."/>
            <person name="Kasetiene N."/>
            <person name="Grineviciene A."/>
            <person name="Tamuleviciene E."/>
            <person name="Aksomaitiene J."/>
            <person name="Alter T."/>
            <person name="Malakauskas M."/>
        </authorList>
    </citation>
    <scope>NUCLEOTIDE SEQUENCE</scope>
    <source>
        <strain evidence="3">RCM39</strain>
    </source>
</reference>
<dbReference type="RefSeq" id="WP_301344562.1">
    <property type="nucleotide sequence ID" value="NZ_JAPZDB010000002.1"/>
</dbReference>
<dbReference type="InterPro" id="IPR051396">
    <property type="entry name" value="Bact_Antivir_Def_Nuclease"/>
</dbReference>
<dbReference type="AlphaFoldDB" id="A0AAW7PSF6"/>
<accession>A0AAW7PSF6</accession>
<gene>
    <name evidence="3" type="ORF">O8C91_07010</name>
</gene>
<dbReference type="InterPro" id="IPR034139">
    <property type="entry name" value="TOPRIM_OLD"/>
</dbReference>
<evidence type="ECO:0000259" key="2">
    <source>
        <dbReference type="Pfam" id="PF20469"/>
    </source>
</evidence>
<name>A0AAW7PSF6_9BACT</name>
<dbReference type="PANTHER" id="PTHR43581:SF4">
    <property type="entry name" value="ATP_GTP PHOSPHATASE"/>
    <property type="match status" value="1"/>
</dbReference>
<dbReference type="PANTHER" id="PTHR43581">
    <property type="entry name" value="ATP/GTP PHOSPHATASE"/>
    <property type="match status" value="1"/>
</dbReference>
<sequence>MYLHKFQIINFRSIENLTINFNKETNILIGSNNIGKSSIIDALRLCFSYGQYNQRREIYISKNDFFVSKSSGAISKKIEFHMEFEIDDDDIEAGIFYDLLVVNTDGTKCLKLHLKYFKEGSDNNFKIRFKAWGGENEGQPISTEILEHLYFIYLGALRDAENDLRPVKGNKLSSLYQQISTPTEPTDLVGILRDSLKDDKWVDFISRGKNEINEHLDKITFKGDTKEIEITPLPFQFERITESMEVRIPFTKDVNFDLSQNGLGYNNLIYTSTILGDLNKRKEYYKALLIEEPEAHLHPQLQNILFEYLSKNDNFQRFITSHSPTITAKTNLDSLIVLHKNKDDKICSLNLKDSGLTPDNKKYLAKFLDVTKSQLFFAKGVIFVEGISEALLLPRFAELLGYDLEKEGIEIVNVNGVAFESFANLYNNPDDAKNINVKASILTDADGKKSGEKCARAIKAEQFQNKSLLVKLSDITFEYELFKIKKNQKILIEIAKSLRPDLIKEFVEIDFESDEKRDIRFKEIISNTKSEFAHKLVFEINEDNFTVPNYIKEAIEWVVK</sequence>
<proteinExistence type="predicted"/>
<protein>
    <submittedName>
        <fullName evidence="3">AAA family ATPase</fullName>
    </submittedName>
</protein>
<dbReference type="SUPFAM" id="SSF52540">
    <property type="entry name" value="P-loop containing nucleoside triphosphate hydrolases"/>
    <property type="match status" value="1"/>
</dbReference>
<dbReference type="Pfam" id="PF20469">
    <property type="entry name" value="OLD-like_TOPRIM"/>
    <property type="match status" value="1"/>
</dbReference>
<dbReference type="Gene3D" id="3.40.50.300">
    <property type="entry name" value="P-loop containing nucleotide triphosphate hydrolases"/>
    <property type="match status" value="1"/>
</dbReference>
<reference evidence="3" key="1">
    <citation type="submission" date="2022-12" db="EMBL/GenBank/DDBJ databases">
        <authorList>
            <person name="Uljanovas D."/>
        </authorList>
    </citation>
    <scope>NUCLEOTIDE SEQUENCE</scope>
    <source>
        <strain evidence="3">RCM39</strain>
    </source>
</reference>